<dbReference type="InterPro" id="IPR052698">
    <property type="entry name" value="MoCofactor_Util/Proc"/>
</dbReference>
<accession>A0A9X1D3Q9</accession>
<dbReference type="InterPro" id="IPR003777">
    <property type="entry name" value="XdhC_CoxI"/>
</dbReference>
<dbReference type="AlphaFoldDB" id="A0A9X1D3Q9"/>
<dbReference type="Pfam" id="PF13478">
    <property type="entry name" value="XdhC_C"/>
    <property type="match status" value="1"/>
</dbReference>
<gene>
    <name evidence="3" type="ORF">J1C56_10090</name>
</gene>
<keyword evidence="4" id="KW-1185">Reference proteome</keyword>
<organism evidence="3 4">
    <name type="scientific">Aminobacter anthyllidis</name>
    <dbReference type="NCBI Taxonomy" id="1035067"/>
    <lineage>
        <taxon>Bacteria</taxon>
        <taxon>Pseudomonadati</taxon>
        <taxon>Pseudomonadota</taxon>
        <taxon>Alphaproteobacteria</taxon>
        <taxon>Hyphomicrobiales</taxon>
        <taxon>Phyllobacteriaceae</taxon>
        <taxon>Aminobacter</taxon>
    </lineage>
</organism>
<dbReference type="Proteomes" id="UP001138921">
    <property type="component" value="Unassembled WGS sequence"/>
</dbReference>
<dbReference type="RefSeq" id="WP_214388583.1">
    <property type="nucleotide sequence ID" value="NZ_JAFLWW010000003.1"/>
</dbReference>
<proteinExistence type="predicted"/>
<evidence type="ECO:0000259" key="2">
    <source>
        <dbReference type="Pfam" id="PF13478"/>
    </source>
</evidence>
<sequence length="348" mass="37082">MATRIATSPKTLAPEPSAAFLSDDAIDILAFAADAIERGHAVALVTLVDIRGGAARAIGAQMAVRDDGLYCGFVSGGCTEAAVAADAVVALQKGIDRKLRLGEGSPFFDIVLPCGGGITLAIHVLRDATALRHVLAALHRRAPARLRYHPGRQALLFEPGEGVSGWEGEEFVRAYRPRQRMLLAGTPLEAGAVARVAEVSGYDVVKVERGQTLSQDQLDADTAVVLLFHDIDRELPLLDAALASSAFYIGALGSRRTHAKRCEALRKRGHGETTLARIKAPIGIFDKATDANSLALSVVADLARARLLDMKCKVQTDPMITRTLAPKDINKSFDPMHASEHITSAVVD</sequence>
<dbReference type="PANTHER" id="PTHR30388">
    <property type="entry name" value="ALDEHYDE OXIDOREDUCTASE MOLYBDENUM COFACTOR ASSEMBLY PROTEIN"/>
    <property type="match status" value="1"/>
</dbReference>
<reference evidence="3" key="1">
    <citation type="journal article" date="2021" name="Microorganisms">
        <title>Phylogenomic Reconstruction and Metabolic Potential of the Genus Aminobacter.</title>
        <authorList>
            <person name="Artuso I."/>
            <person name="Turrini P."/>
            <person name="Pirolo M."/>
            <person name="Lugli G.A."/>
            <person name="Ventura M."/>
            <person name="Visca P."/>
        </authorList>
    </citation>
    <scope>NUCLEOTIDE SEQUENCE</scope>
    <source>
        <strain evidence="3">LMG 26462</strain>
    </source>
</reference>
<dbReference type="EMBL" id="JAFLWW010000003">
    <property type="protein sequence ID" value="MBT1155940.1"/>
    <property type="molecule type" value="Genomic_DNA"/>
</dbReference>
<name>A0A9X1D3Q9_9HYPH</name>
<comment type="caution">
    <text evidence="3">The sequence shown here is derived from an EMBL/GenBank/DDBJ whole genome shotgun (WGS) entry which is preliminary data.</text>
</comment>
<feature type="domain" description="XdhC Rossmann" evidence="2">
    <location>
        <begin position="183"/>
        <end position="302"/>
    </location>
</feature>
<evidence type="ECO:0000313" key="3">
    <source>
        <dbReference type="EMBL" id="MBT1155940.1"/>
    </source>
</evidence>
<protein>
    <submittedName>
        <fullName evidence="3">XdhC family protein</fullName>
    </submittedName>
</protein>
<dbReference type="InterPro" id="IPR027051">
    <property type="entry name" value="XdhC_Rossmann_dom"/>
</dbReference>
<dbReference type="PANTHER" id="PTHR30388:SF4">
    <property type="entry name" value="MOLYBDENUM COFACTOR INSERTION CHAPERONE PAOD"/>
    <property type="match status" value="1"/>
</dbReference>
<feature type="domain" description="XdhC- CoxI" evidence="1">
    <location>
        <begin position="36"/>
        <end position="100"/>
    </location>
</feature>
<evidence type="ECO:0000259" key="1">
    <source>
        <dbReference type="Pfam" id="PF02625"/>
    </source>
</evidence>
<reference evidence="3" key="2">
    <citation type="submission" date="2021-03" db="EMBL/GenBank/DDBJ databases">
        <authorList>
            <person name="Artuso I."/>
            <person name="Turrini P."/>
            <person name="Pirolo M."/>
            <person name="Lugli G.A."/>
            <person name="Ventura M."/>
            <person name="Visca P."/>
        </authorList>
    </citation>
    <scope>NUCLEOTIDE SEQUENCE</scope>
    <source>
        <strain evidence="3">LMG 26462</strain>
    </source>
</reference>
<dbReference type="Gene3D" id="3.40.50.720">
    <property type="entry name" value="NAD(P)-binding Rossmann-like Domain"/>
    <property type="match status" value="1"/>
</dbReference>
<evidence type="ECO:0000313" key="4">
    <source>
        <dbReference type="Proteomes" id="UP001138921"/>
    </source>
</evidence>
<dbReference type="Pfam" id="PF02625">
    <property type="entry name" value="XdhC_CoxI"/>
    <property type="match status" value="1"/>
</dbReference>